<dbReference type="PROSITE" id="PS50891">
    <property type="entry name" value="LOB"/>
    <property type="match status" value="1"/>
</dbReference>
<keyword evidence="5" id="KW-1185">Reference proteome</keyword>
<reference evidence="4" key="1">
    <citation type="submission" date="2024-03" db="EMBL/GenBank/DDBJ databases">
        <authorList>
            <consortium name="ELIXIR-Norway"/>
            <consortium name="Elixir Norway"/>
        </authorList>
    </citation>
    <scope>NUCLEOTIDE SEQUENCE</scope>
</reference>
<feature type="region of interest" description="Disordered" evidence="2">
    <location>
        <begin position="211"/>
        <end position="240"/>
    </location>
</feature>
<gene>
    <name evidence="4" type="ORF">CSSPJE1EN2_LOCUS3396</name>
</gene>
<evidence type="ECO:0000313" key="4">
    <source>
        <dbReference type="EMBL" id="CAK9860401.1"/>
    </source>
</evidence>
<feature type="region of interest" description="Disordered" evidence="2">
    <location>
        <begin position="147"/>
        <end position="183"/>
    </location>
</feature>
<dbReference type="PANTHER" id="PTHR31304:SF62">
    <property type="entry name" value="LOB DOMAIN-CONTAINING PROTEIN"/>
    <property type="match status" value="1"/>
</dbReference>
<evidence type="ECO:0000313" key="5">
    <source>
        <dbReference type="Proteomes" id="UP001497522"/>
    </source>
</evidence>
<dbReference type="InterPro" id="IPR004883">
    <property type="entry name" value="LOB"/>
</dbReference>
<dbReference type="EMBL" id="OZ023712">
    <property type="protein sequence ID" value="CAK9860401.1"/>
    <property type="molecule type" value="Genomic_DNA"/>
</dbReference>
<evidence type="ECO:0000259" key="3">
    <source>
        <dbReference type="PROSITE" id="PS50891"/>
    </source>
</evidence>
<dbReference type="PANTHER" id="PTHR31304">
    <property type="entry name" value="LOB DOMAIN-CONTAINING PROTEIN 38"/>
    <property type="match status" value="1"/>
</dbReference>
<evidence type="ECO:0000256" key="1">
    <source>
        <dbReference type="ARBA" id="ARBA00005474"/>
    </source>
</evidence>
<proteinExistence type="inferred from homology"/>
<protein>
    <recommendedName>
        <fullName evidence="3">LOB domain-containing protein</fullName>
    </recommendedName>
</protein>
<name>A0ABP1ACY6_9BRYO</name>
<dbReference type="Pfam" id="PF03195">
    <property type="entry name" value="LOB"/>
    <property type="match status" value="1"/>
</dbReference>
<organism evidence="4 5">
    <name type="scientific">Sphagnum jensenii</name>
    <dbReference type="NCBI Taxonomy" id="128206"/>
    <lineage>
        <taxon>Eukaryota</taxon>
        <taxon>Viridiplantae</taxon>
        <taxon>Streptophyta</taxon>
        <taxon>Embryophyta</taxon>
        <taxon>Bryophyta</taxon>
        <taxon>Sphagnophytina</taxon>
        <taxon>Sphagnopsida</taxon>
        <taxon>Sphagnales</taxon>
        <taxon>Sphagnaceae</taxon>
        <taxon>Sphagnum</taxon>
    </lineage>
</organism>
<dbReference type="Proteomes" id="UP001497522">
    <property type="component" value="Chromosome 11"/>
</dbReference>
<comment type="similarity">
    <text evidence="1">Belongs to the LOB domain-containing protein family.</text>
</comment>
<feature type="domain" description="LOB" evidence="3">
    <location>
        <begin position="1"/>
        <end position="107"/>
    </location>
</feature>
<accession>A0ABP1ACY6</accession>
<evidence type="ECO:0000256" key="2">
    <source>
        <dbReference type="SAM" id="MobiDB-lite"/>
    </source>
</evidence>
<sequence length="335" mass="36553">MSCNGCRVLRKGCSDTCILRPCLQWIDSPDAQGHATVFVAKFFGRAGLMGFISAVPEPQRPALFQSLLYEACGRTVNPVFGSVGLLWSGNWQTCQAAVETVLRGSSLQAPAPSSLNASCFLTSTPGLQAPFPVHGVSKQFEAAQTPAPIKPELEPNSNLQKRRNSATSGFEDPTSYSSFPDFQGRVPQVHALNEMEGWNMQMPNINSAHRETKVEDDASYGPPISAQRAPRRVKSKISPERDVQTATVDVEQLELDLTLKVKSNTARGALQVRRQHPPCPTFKRKLLSPCESVSSEGSVTSLDSSTHHSLCGNWPSLHTNSLECKPHYKLLSLLP</sequence>